<feature type="compositionally biased region" description="Low complexity" evidence="1">
    <location>
        <begin position="60"/>
        <end position="75"/>
    </location>
</feature>
<feature type="compositionally biased region" description="Basic and acidic residues" evidence="1">
    <location>
        <begin position="147"/>
        <end position="156"/>
    </location>
</feature>
<dbReference type="EMBL" id="MU001830">
    <property type="protein sequence ID" value="KAF2796457.1"/>
    <property type="molecule type" value="Genomic_DNA"/>
</dbReference>
<evidence type="ECO:0000313" key="2">
    <source>
        <dbReference type="EMBL" id="KAF2796457.1"/>
    </source>
</evidence>
<evidence type="ECO:0000313" key="3">
    <source>
        <dbReference type="Proteomes" id="UP000799757"/>
    </source>
</evidence>
<gene>
    <name evidence="2" type="ORF">K505DRAFT_161995</name>
</gene>
<protein>
    <submittedName>
        <fullName evidence="2">Uncharacterized protein</fullName>
    </submittedName>
</protein>
<organism evidence="2 3">
    <name type="scientific">Melanomma pulvis-pyrius CBS 109.77</name>
    <dbReference type="NCBI Taxonomy" id="1314802"/>
    <lineage>
        <taxon>Eukaryota</taxon>
        <taxon>Fungi</taxon>
        <taxon>Dikarya</taxon>
        <taxon>Ascomycota</taxon>
        <taxon>Pezizomycotina</taxon>
        <taxon>Dothideomycetes</taxon>
        <taxon>Pleosporomycetidae</taxon>
        <taxon>Pleosporales</taxon>
        <taxon>Melanommataceae</taxon>
        <taxon>Melanomma</taxon>
    </lineage>
</organism>
<sequence>MMWYARKPNVGEILNPTADAFTLEDSIQLEVDEESRYAETITEPGSFRSPGALVMPTSELSLVSPTTASTSSTPTGRPKSDGSLFLPKVHNAAHLGQDTSESVAPDDSSQASPKTAQSSKIKTDPPPLDLGDTRISVEKSALTEGADAAKGKERIDSTVNSGQKSEEL</sequence>
<dbReference type="AlphaFoldDB" id="A0A6A6XLN2"/>
<feature type="region of interest" description="Disordered" evidence="1">
    <location>
        <begin position="35"/>
        <end position="168"/>
    </location>
</feature>
<evidence type="ECO:0000256" key="1">
    <source>
        <dbReference type="SAM" id="MobiDB-lite"/>
    </source>
</evidence>
<proteinExistence type="predicted"/>
<reference evidence="2" key="1">
    <citation type="journal article" date="2020" name="Stud. Mycol.">
        <title>101 Dothideomycetes genomes: a test case for predicting lifestyles and emergence of pathogens.</title>
        <authorList>
            <person name="Haridas S."/>
            <person name="Albert R."/>
            <person name="Binder M."/>
            <person name="Bloem J."/>
            <person name="Labutti K."/>
            <person name="Salamov A."/>
            <person name="Andreopoulos B."/>
            <person name="Baker S."/>
            <person name="Barry K."/>
            <person name="Bills G."/>
            <person name="Bluhm B."/>
            <person name="Cannon C."/>
            <person name="Castanera R."/>
            <person name="Culley D."/>
            <person name="Daum C."/>
            <person name="Ezra D."/>
            <person name="Gonzalez J."/>
            <person name="Henrissat B."/>
            <person name="Kuo A."/>
            <person name="Liang C."/>
            <person name="Lipzen A."/>
            <person name="Lutzoni F."/>
            <person name="Magnuson J."/>
            <person name="Mondo S."/>
            <person name="Nolan M."/>
            <person name="Ohm R."/>
            <person name="Pangilinan J."/>
            <person name="Park H.-J."/>
            <person name="Ramirez L."/>
            <person name="Alfaro M."/>
            <person name="Sun H."/>
            <person name="Tritt A."/>
            <person name="Yoshinaga Y."/>
            <person name="Zwiers L.-H."/>
            <person name="Turgeon B."/>
            <person name="Goodwin S."/>
            <person name="Spatafora J."/>
            <person name="Crous P."/>
            <person name="Grigoriev I."/>
        </authorList>
    </citation>
    <scope>NUCLEOTIDE SEQUENCE</scope>
    <source>
        <strain evidence="2">CBS 109.77</strain>
    </source>
</reference>
<keyword evidence="3" id="KW-1185">Reference proteome</keyword>
<feature type="compositionally biased region" description="Polar residues" evidence="1">
    <location>
        <begin position="157"/>
        <end position="168"/>
    </location>
</feature>
<feature type="compositionally biased region" description="Polar residues" evidence="1">
    <location>
        <begin position="97"/>
        <end position="120"/>
    </location>
</feature>
<accession>A0A6A6XLN2</accession>
<name>A0A6A6XLN2_9PLEO</name>
<dbReference type="Proteomes" id="UP000799757">
    <property type="component" value="Unassembled WGS sequence"/>
</dbReference>